<keyword evidence="3" id="KW-1185">Reference proteome</keyword>
<evidence type="ECO:0000313" key="3">
    <source>
        <dbReference type="Proteomes" id="UP000199095"/>
    </source>
</evidence>
<proteinExistence type="predicted"/>
<dbReference type="AlphaFoldDB" id="A0A1I0B7A2"/>
<sequence length="66" mass="7328">MNPVKINAQDVQANLANKIANLELQLANEIAAKQSVVKYAEELEDIIEKHNINEKPKSAQEKTSAK</sequence>
<name>A0A1I0B7A2_9BACI</name>
<gene>
    <name evidence="2" type="ORF">SAMN05421676_102369</name>
</gene>
<organism evidence="2 3">
    <name type="scientific">Salinibacillus kushneri</name>
    <dbReference type="NCBI Taxonomy" id="237682"/>
    <lineage>
        <taxon>Bacteria</taxon>
        <taxon>Bacillati</taxon>
        <taxon>Bacillota</taxon>
        <taxon>Bacilli</taxon>
        <taxon>Bacillales</taxon>
        <taxon>Bacillaceae</taxon>
        <taxon>Salinibacillus</taxon>
    </lineage>
</organism>
<feature type="coiled-coil region" evidence="1">
    <location>
        <begin position="5"/>
        <end position="32"/>
    </location>
</feature>
<reference evidence="3" key="1">
    <citation type="submission" date="2016-10" db="EMBL/GenBank/DDBJ databases">
        <authorList>
            <person name="Varghese N."/>
            <person name="Submissions S."/>
        </authorList>
    </citation>
    <scope>NUCLEOTIDE SEQUENCE [LARGE SCALE GENOMIC DNA]</scope>
    <source>
        <strain evidence="3">CGMCC 1.3566</strain>
    </source>
</reference>
<protein>
    <submittedName>
        <fullName evidence="2">Uncharacterized protein</fullName>
    </submittedName>
</protein>
<dbReference type="RefSeq" id="WP_093132279.1">
    <property type="nucleotide sequence ID" value="NZ_FOHJ01000002.1"/>
</dbReference>
<dbReference type="STRING" id="237682.SAMN05421676_102369"/>
<evidence type="ECO:0000256" key="1">
    <source>
        <dbReference type="SAM" id="Coils"/>
    </source>
</evidence>
<dbReference type="EMBL" id="FOHJ01000002">
    <property type="protein sequence ID" value="SET02658.1"/>
    <property type="molecule type" value="Genomic_DNA"/>
</dbReference>
<keyword evidence="1" id="KW-0175">Coiled coil</keyword>
<accession>A0A1I0B7A2</accession>
<dbReference type="Proteomes" id="UP000199095">
    <property type="component" value="Unassembled WGS sequence"/>
</dbReference>
<evidence type="ECO:0000313" key="2">
    <source>
        <dbReference type="EMBL" id="SET02658.1"/>
    </source>
</evidence>